<evidence type="ECO:0000313" key="5">
    <source>
        <dbReference type="EMBL" id="SGZ08181.1"/>
    </source>
</evidence>
<sequence length="398" mass="42617">MSIIKTMSTGESTSITTSLAKIDTPFLLIDKAKFDTNVAFLRAKLAPHNVILRPHLKTIKSIAGAKHILEGFDSPATVSTVKEAEVFADAGYTDLIYAVGISPQKLSRIQVLLNKGINISILLDSVAQAKSVSAFCQTHNIKIPTLLEIDCDGHRGGIQPDDTRLVEIARILHQGGAELRGVLTHAGESYDCITKEALVAAAEGERHAAVIAATQLIESGFSCPVVSVGSTPTAHFTENLDGVTEVRAGVYTFFDLVMSGIGVCKPSDIALSVVTTVIGHNEEKNWLFIDAGWMSLSQDRGTQSQRQDCGYGLVCDSEGNIIPGLQVIGANQEHGIIVAIGNDIDGANDSRKLPDIAVGTQLRILPNHACATAAMHAGYYVADTEQVELDYWARIQGW</sequence>
<dbReference type="EMBL" id="FPLD01000091">
    <property type="protein sequence ID" value="SGZ08181.1"/>
    <property type="molecule type" value="Genomic_DNA"/>
</dbReference>
<dbReference type="Proteomes" id="UP000182660">
    <property type="component" value="Unassembled WGS sequence"/>
</dbReference>
<dbReference type="AlphaFoldDB" id="A0A1L0A4X6"/>
<evidence type="ECO:0000313" key="4">
    <source>
        <dbReference type="EMBL" id="SGY95943.1"/>
    </source>
</evidence>
<dbReference type="Gene3D" id="3.20.20.10">
    <property type="entry name" value="Alanine racemase"/>
    <property type="match status" value="1"/>
</dbReference>
<dbReference type="SUPFAM" id="SSF51419">
    <property type="entry name" value="PLP-binding barrel"/>
    <property type="match status" value="1"/>
</dbReference>
<reference evidence="5 7" key="1">
    <citation type="submission" date="2016-11" db="EMBL/GenBank/DDBJ databases">
        <authorList>
            <person name="Jaros S."/>
            <person name="Januszkiewicz K."/>
            <person name="Wedrychowicz H."/>
        </authorList>
    </citation>
    <scope>NUCLEOTIDE SEQUENCE [LARGE SCALE GENOMIC DNA]</scope>
    <source>
        <strain evidence="5">NVI 5450</strain>
    </source>
</reference>
<evidence type="ECO:0000256" key="2">
    <source>
        <dbReference type="ARBA" id="ARBA00023239"/>
    </source>
</evidence>
<dbReference type="InterPro" id="IPR042208">
    <property type="entry name" value="D-ser_dehydrat-like_sf"/>
</dbReference>
<feature type="domain" description="D-serine dehydratase-like" evidence="3">
    <location>
        <begin position="270"/>
        <end position="383"/>
    </location>
</feature>
<dbReference type="GO" id="GO:0008721">
    <property type="term" value="F:D-serine ammonia-lyase activity"/>
    <property type="evidence" value="ECO:0007669"/>
    <property type="project" value="TreeGrafter"/>
</dbReference>
<dbReference type="Proteomes" id="UP000183794">
    <property type="component" value="Unassembled WGS sequence"/>
</dbReference>
<dbReference type="Gene3D" id="2.40.37.20">
    <property type="entry name" value="D-serine dehydratase-like domain"/>
    <property type="match status" value="1"/>
</dbReference>
<dbReference type="Pfam" id="PF01168">
    <property type="entry name" value="Ala_racemase_N"/>
    <property type="match status" value="1"/>
</dbReference>
<dbReference type="GO" id="GO:0036088">
    <property type="term" value="P:D-serine catabolic process"/>
    <property type="evidence" value="ECO:0007669"/>
    <property type="project" value="TreeGrafter"/>
</dbReference>
<evidence type="ECO:0000256" key="1">
    <source>
        <dbReference type="ARBA" id="ARBA00005323"/>
    </source>
</evidence>
<evidence type="ECO:0000313" key="7">
    <source>
        <dbReference type="Proteomes" id="UP000183794"/>
    </source>
</evidence>
<dbReference type="CDD" id="cd06812">
    <property type="entry name" value="PLPDE_III_DSD_D-TA_like_1"/>
    <property type="match status" value="1"/>
</dbReference>
<reference evidence="4 6" key="2">
    <citation type="submission" date="2016-11" db="EMBL/GenBank/DDBJ databases">
        <authorList>
            <person name="Klemetsen T."/>
        </authorList>
    </citation>
    <scope>NUCLEOTIDE SEQUENCE [LARGE SCALE GENOMIC DNA]</scope>
    <source>
        <strain evidence="4">MT 2528</strain>
    </source>
</reference>
<dbReference type="InterPro" id="IPR026956">
    <property type="entry name" value="D-ser_dehydrat-like_dom"/>
</dbReference>
<evidence type="ECO:0000313" key="6">
    <source>
        <dbReference type="Proteomes" id="UP000182660"/>
    </source>
</evidence>
<proteinExistence type="inferred from homology"/>
<dbReference type="InterPro" id="IPR029066">
    <property type="entry name" value="PLP-binding_barrel"/>
</dbReference>
<dbReference type="PANTHER" id="PTHR28004:SF2">
    <property type="entry name" value="D-SERINE DEHYDRATASE"/>
    <property type="match status" value="1"/>
</dbReference>
<protein>
    <recommendedName>
        <fullName evidence="3">D-serine dehydratase-like domain-containing protein</fullName>
    </recommendedName>
</protein>
<dbReference type="PANTHER" id="PTHR28004">
    <property type="entry name" value="ZGC:162816-RELATED"/>
    <property type="match status" value="1"/>
</dbReference>
<keyword evidence="6" id="KW-1185">Reference proteome</keyword>
<organism evidence="5 7">
    <name type="scientific">Moritella viscosa</name>
    <dbReference type="NCBI Taxonomy" id="80854"/>
    <lineage>
        <taxon>Bacteria</taxon>
        <taxon>Pseudomonadati</taxon>
        <taxon>Pseudomonadota</taxon>
        <taxon>Gammaproteobacteria</taxon>
        <taxon>Alteromonadales</taxon>
        <taxon>Moritellaceae</taxon>
        <taxon>Moritella</taxon>
    </lineage>
</organism>
<dbReference type="EMBL" id="FPLJ01000069">
    <property type="protein sequence ID" value="SGY95943.1"/>
    <property type="molecule type" value="Genomic_DNA"/>
</dbReference>
<keyword evidence="2" id="KW-0456">Lyase</keyword>
<name>A0A1L0A4X6_9GAMM</name>
<dbReference type="InterPro" id="IPR051466">
    <property type="entry name" value="D-amino_acid_metab_enzyme"/>
</dbReference>
<accession>A0A1L0A4X6</accession>
<evidence type="ECO:0000259" key="3">
    <source>
        <dbReference type="SMART" id="SM01119"/>
    </source>
</evidence>
<dbReference type="Pfam" id="PF14031">
    <property type="entry name" value="D-ser_dehydrat"/>
    <property type="match status" value="1"/>
</dbReference>
<gene>
    <name evidence="4" type="ORF">MT2528_3093</name>
    <name evidence="5" type="ORF">NVI5450_3289</name>
</gene>
<comment type="similarity">
    <text evidence="1">Belongs to the DSD1 family.</text>
</comment>
<dbReference type="InterPro" id="IPR001608">
    <property type="entry name" value="Ala_racemase_N"/>
</dbReference>
<dbReference type="SMART" id="SM01119">
    <property type="entry name" value="D-ser_dehydrat"/>
    <property type="match status" value="1"/>
</dbReference>